<dbReference type="PANTHER" id="PTHR41878:SF1">
    <property type="entry name" value="TNPR PROTEIN"/>
    <property type="match status" value="1"/>
</dbReference>
<sequence length="275" mass="31826">MPETSIDVRLTQTQRTFVAELTPELTERLCVEKKQPRSIAFTKAELLITRQTVRQLALKEEHGTKRIFLQRLVDRLSEALGDATKIAATPVTKRCYQLKITLIGSDPPIWRRIQMNHGTLDELHHHIQLAMGWTNSHLHQFIINDEYYVDIHILGEDDDFSRSRDSTRTKLSGLLPRNGKPVSFLYEYDFGDSWEHEVILEGWLPLDNNVRYPRCLEGARACPPEDVGGIWGYDEYLEILADPSHERHQWMLMWGGPFDPEAFDVEQTTKAMQEG</sequence>
<evidence type="ECO:0000259" key="1">
    <source>
        <dbReference type="Pfam" id="PF07929"/>
    </source>
</evidence>
<evidence type="ECO:0000313" key="3">
    <source>
        <dbReference type="Proteomes" id="UP000317093"/>
    </source>
</evidence>
<proteinExistence type="predicted"/>
<gene>
    <name evidence="2" type="ORF">Pan216_02500</name>
</gene>
<dbReference type="OrthoDB" id="9801392at2"/>
<dbReference type="PANTHER" id="PTHR41878">
    <property type="entry name" value="LEXA REPRESSOR-RELATED"/>
    <property type="match status" value="1"/>
</dbReference>
<reference evidence="2 3" key="1">
    <citation type="submission" date="2019-02" db="EMBL/GenBank/DDBJ databases">
        <title>Deep-cultivation of Planctomycetes and their phenomic and genomic characterization uncovers novel biology.</title>
        <authorList>
            <person name="Wiegand S."/>
            <person name="Jogler M."/>
            <person name="Boedeker C."/>
            <person name="Pinto D."/>
            <person name="Vollmers J."/>
            <person name="Rivas-Marin E."/>
            <person name="Kohn T."/>
            <person name="Peeters S.H."/>
            <person name="Heuer A."/>
            <person name="Rast P."/>
            <person name="Oberbeckmann S."/>
            <person name="Bunk B."/>
            <person name="Jeske O."/>
            <person name="Meyerdierks A."/>
            <person name="Storesund J.E."/>
            <person name="Kallscheuer N."/>
            <person name="Luecker S."/>
            <person name="Lage O.M."/>
            <person name="Pohl T."/>
            <person name="Merkel B.J."/>
            <person name="Hornburger P."/>
            <person name="Mueller R.-W."/>
            <person name="Bruemmer F."/>
            <person name="Labrenz M."/>
            <person name="Spormann A.M."/>
            <person name="Op den Camp H."/>
            <person name="Overmann J."/>
            <person name="Amann R."/>
            <person name="Jetten M.S.M."/>
            <person name="Mascher T."/>
            <person name="Medema M.H."/>
            <person name="Devos D.P."/>
            <person name="Kaster A.-K."/>
            <person name="Ovreas L."/>
            <person name="Rohde M."/>
            <person name="Galperin M.Y."/>
            <person name="Jogler C."/>
        </authorList>
    </citation>
    <scope>NUCLEOTIDE SEQUENCE [LARGE SCALE GENOMIC DNA]</scope>
    <source>
        <strain evidence="2 3">Pan216</strain>
    </source>
</reference>
<name>A0A518AXG7_9BACT</name>
<dbReference type="Pfam" id="PF07929">
    <property type="entry name" value="PRiA4_ORF3"/>
    <property type="match status" value="1"/>
</dbReference>
<dbReference type="InterPro" id="IPR012912">
    <property type="entry name" value="Plasmid_pRiA4b_Orf3-like"/>
</dbReference>
<feature type="domain" description="Plasmid pRiA4b Orf3-like" evidence="1">
    <location>
        <begin position="95"/>
        <end position="266"/>
    </location>
</feature>
<dbReference type="EMBL" id="CP036279">
    <property type="protein sequence ID" value="QDU59422.1"/>
    <property type="molecule type" value="Genomic_DNA"/>
</dbReference>
<dbReference type="InterPro" id="IPR024047">
    <property type="entry name" value="MM3350-like_sf"/>
</dbReference>
<accession>A0A518AXG7</accession>
<dbReference type="Gene3D" id="3.10.290.30">
    <property type="entry name" value="MM3350-like"/>
    <property type="match status" value="1"/>
</dbReference>
<protein>
    <submittedName>
        <fullName evidence="2">Plasmid pRiA4b ORF-3-like protein</fullName>
    </submittedName>
</protein>
<dbReference type="KEGG" id="knv:Pan216_02500"/>
<dbReference type="RefSeq" id="WP_145253674.1">
    <property type="nucleotide sequence ID" value="NZ_CP036279.1"/>
</dbReference>
<dbReference type="AlphaFoldDB" id="A0A518AXG7"/>
<dbReference type="SUPFAM" id="SSF159941">
    <property type="entry name" value="MM3350-like"/>
    <property type="match status" value="1"/>
</dbReference>
<organism evidence="2 3">
    <name type="scientific">Kolteria novifilia</name>
    <dbReference type="NCBI Taxonomy" id="2527975"/>
    <lineage>
        <taxon>Bacteria</taxon>
        <taxon>Pseudomonadati</taxon>
        <taxon>Planctomycetota</taxon>
        <taxon>Planctomycetia</taxon>
        <taxon>Kolteriales</taxon>
        <taxon>Kolteriaceae</taxon>
        <taxon>Kolteria</taxon>
    </lineage>
</organism>
<evidence type="ECO:0000313" key="2">
    <source>
        <dbReference type="EMBL" id="QDU59422.1"/>
    </source>
</evidence>
<keyword evidence="3" id="KW-1185">Reference proteome</keyword>
<dbReference type="Proteomes" id="UP000317093">
    <property type="component" value="Chromosome"/>
</dbReference>